<dbReference type="AlphaFoldDB" id="A0A815Y9R6"/>
<accession>A0A815Y9R6</accession>
<keyword evidence="4" id="KW-1185">Reference proteome</keyword>
<dbReference type="Proteomes" id="UP000663870">
    <property type="component" value="Unassembled WGS sequence"/>
</dbReference>
<proteinExistence type="predicted"/>
<comment type="caution">
    <text evidence="1">The sequence shown here is derived from an EMBL/GenBank/DDBJ whole genome shotgun (WGS) entry which is preliminary data.</text>
</comment>
<dbReference type="EMBL" id="CAJNOH010015856">
    <property type="protein sequence ID" value="CAF1567091.1"/>
    <property type="molecule type" value="Genomic_DNA"/>
</dbReference>
<protein>
    <submittedName>
        <fullName evidence="1">Uncharacterized protein</fullName>
    </submittedName>
</protein>
<sequence>MEVLKNSTINLIRSTNNINNRVGHDSYDHPFLQIDKQQQYVVQSCLRSVPKFNGQGNAEE</sequence>
<evidence type="ECO:0000313" key="1">
    <source>
        <dbReference type="EMBL" id="CAF1567091.1"/>
    </source>
</evidence>
<gene>
    <name evidence="2" type="ORF">JXQ802_LOCUS58960</name>
    <name evidence="1" type="ORF">PYM288_LOCUS42313</name>
</gene>
<organism evidence="1 3">
    <name type="scientific">Rotaria sordida</name>
    <dbReference type="NCBI Taxonomy" id="392033"/>
    <lineage>
        <taxon>Eukaryota</taxon>
        <taxon>Metazoa</taxon>
        <taxon>Spiralia</taxon>
        <taxon>Gnathifera</taxon>
        <taxon>Rotifera</taxon>
        <taxon>Eurotatoria</taxon>
        <taxon>Bdelloidea</taxon>
        <taxon>Philodinida</taxon>
        <taxon>Philodinidae</taxon>
        <taxon>Rotaria</taxon>
    </lineage>
</organism>
<feature type="non-terminal residue" evidence="1">
    <location>
        <position position="60"/>
    </location>
</feature>
<reference evidence="1" key="1">
    <citation type="submission" date="2021-02" db="EMBL/GenBank/DDBJ databases">
        <authorList>
            <person name="Nowell W R."/>
        </authorList>
    </citation>
    <scope>NUCLEOTIDE SEQUENCE</scope>
</reference>
<dbReference type="Proteomes" id="UP000663854">
    <property type="component" value="Unassembled WGS sequence"/>
</dbReference>
<evidence type="ECO:0000313" key="3">
    <source>
        <dbReference type="Proteomes" id="UP000663854"/>
    </source>
</evidence>
<evidence type="ECO:0000313" key="2">
    <source>
        <dbReference type="EMBL" id="CAF1679672.1"/>
    </source>
</evidence>
<name>A0A815Y9R6_9BILA</name>
<evidence type="ECO:0000313" key="4">
    <source>
        <dbReference type="Proteomes" id="UP000663870"/>
    </source>
</evidence>
<dbReference type="EMBL" id="CAJNOL010017789">
    <property type="protein sequence ID" value="CAF1679672.1"/>
    <property type="molecule type" value="Genomic_DNA"/>
</dbReference>